<dbReference type="AlphaFoldDB" id="A0A7J7IPM0"/>
<name>A0A7J7IPM0_9RHOD</name>
<gene>
    <name evidence="1" type="ORF">F1559_003591</name>
</gene>
<keyword evidence="2" id="KW-1185">Reference proteome</keyword>
<evidence type="ECO:0000313" key="1">
    <source>
        <dbReference type="EMBL" id="KAF6004514.1"/>
    </source>
</evidence>
<proteinExistence type="predicted"/>
<organism evidence="1 2">
    <name type="scientific">Cyanidiococcus yangmingshanensis</name>
    <dbReference type="NCBI Taxonomy" id="2690220"/>
    <lineage>
        <taxon>Eukaryota</taxon>
        <taxon>Rhodophyta</taxon>
        <taxon>Bangiophyceae</taxon>
        <taxon>Cyanidiales</taxon>
        <taxon>Cyanidiaceae</taxon>
        <taxon>Cyanidiococcus</taxon>
    </lineage>
</organism>
<reference evidence="1 2" key="1">
    <citation type="journal article" date="2020" name="J. Phycol.">
        <title>Comparative genome analysis reveals Cyanidiococcus gen. nov., a new extremophilic red algal genus sister to Cyanidioschyzon (Cyanidioschyzonaceae, Rhodophyta).</title>
        <authorList>
            <person name="Liu S.-L."/>
            <person name="Chiang Y.-R."/>
            <person name="Yoon H.S."/>
            <person name="Fu H.-Y."/>
        </authorList>
    </citation>
    <scope>NUCLEOTIDE SEQUENCE [LARGE SCALE GENOMIC DNA]</scope>
    <source>
        <strain evidence="1 2">THAL066</strain>
    </source>
</reference>
<comment type="caution">
    <text evidence="1">The sequence shown here is derived from an EMBL/GenBank/DDBJ whole genome shotgun (WGS) entry which is preliminary data.</text>
</comment>
<accession>A0A7J7IPM0</accession>
<evidence type="ECO:0000313" key="2">
    <source>
        <dbReference type="Proteomes" id="UP000530660"/>
    </source>
</evidence>
<sequence length="136" mass="15788">MLKTHSEAARGATRSSRAPQSWRWFSEFRKEAQALIRRSDHLRTRSHATYRQPVCYNEQHVNENHEAIGNLASSPPQIQRTIVSPKATRSSRSLMSVQQALVRAHRRSLHMQAKSIRGYARTRKQIWTSTPSKERQ</sequence>
<dbReference type="EMBL" id="VWRR01000003">
    <property type="protein sequence ID" value="KAF6004514.1"/>
    <property type="molecule type" value="Genomic_DNA"/>
</dbReference>
<dbReference type="Proteomes" id="UP000530660">
    <property type="component" value="Unassembled WGS sequence"/>
</dbReference>
<protein>
    <submittedName>
        <fullName evidence="1">Uncharacterized protein</fullName>
    </submittedName>
</protein>